<dbReference type="PROSITE" id="PS50084">
    <property type="entry name" value="KH_TYPE_1"/>
    <property type="match status" value="3"/>
</dbReference>
<proteinExistence type="predicted"/>
<dbReference type="GO" id="GO:0003723">
    <property type="term" value="F:RNA binding"/>
    <property type="evidence" value="ECO:0007669"/>
    <property type="project" value="UniProtKB-UniRule"/>
</dbReference>
<name>A0A6G1G3J5_9PEZI</name>
<dbReference type="AlphaFoldDB" id="A0A6G1G3J5"/>
<dbReference type="GeneID" id="54421842"/>
<feature type="compositionally biased region" description="Low complexity" evidence="3">
    <location>
        <begin position="11"/>
        <end position="43"/>
    </location>
</feature>
<dbReference type="InterPro" id="IPR004087">
    <property type="entry name" value="KH_dom"/>
</dbReference>
<dbReference type="InterPro" id="IPR004088">
    <property type="entry name" value="KH_dom_type_1"/>
</dbReference>
<feature type="region of interest" description="Disordered" evidence="3">
    <location>
        <begin position="1"/>
        <end position="67"/>
    </location>
</feature>
<feature type="compositionally biased region" description="Basic and acidic residues" evidence="3">
    <location>
        <begin position="134"/>
        <end position="162"/>
    </location>
</feature>
<dbReference type="SMART" id="SM00322">
    <property type="entry name" value="KH"/>
    <property type="match status" value="3"/>
</dbReference>
<dbReference type="Proteomes" id="UP000504638">
    <property type="component" value="Unplaced"/>
</dbReference>
<gene>
    <name evidence="5 7" type="ORF">P152DRAFT_473767</name>
</gene>
<feature type="compositionally biased region" description="Basic and acidic residues" evidence="3">
    <location>
        <begin position="261"/>
        <end position="274"/>
    </location>
</feature>
<evidence type="ECO:0000256" key="3">
    <source>
        <dbReference type="SAM" id="MobiDB-lite"/>
    </source>
</evidence>
<dbReference type="InterPro" id="IPR036612">
    <property type="entry name" value="KH_dom_type_1_sf"/>
</dbReference>
<evidence type="ECO:0000256" key="2">
    <source>
        <dbReference type="PROSITE-ProRule" id="PRU00117"/>
    </source>
</evidence>
<feature type="region of interest" description="Disordered" evidence="3">
    <location>
        <begin position="549"/>
        <end position="570"/>
    </location>
</feature>
<evidence type="ECO:0000313" key="7">
    <source>
        <dbReference type="RefSeq" id="XP_033534254.1"/>
    </source>
</evidence>
<feature type="compositionally biased region" description="Basic and acidic residues" evidence="3">
    <location>
        <begin position="240"/>
        <end position="253"/>
    </location>
</feature>
<feature type="region of interest" description="Disordered" evidence="3">
    <location>
        <begin position="366"/>
        <end position="387"/>
    </location>
</feature>
<reference evidence="7" key="2">
    <citation type="submission" date="2020-04" db="EMBL/GenBank/DDBJ databases">
        <authorList>
            <consortium name="NCBI Genome Project"/>
        </authorList>
    </citation>
    <scope>NUCLEOTIDE SEQUENCE</scope>
    <source>
        <strain evidence="7">CBS 781.70</strain>
    </source>
</reference>
<evidence type="ECO:0000256" key="1">
    <source>
        <dbReference type="ARBA" id="ARBA00022737"/>
    </source>
</evidence>
<feature type="compositionally biased region" description="Low complexity" evidence="3">
    <location>
        <begin position="549"/>
        <end position="563"/>
    </location>
</feature>
<dbReference type="OrthoDB" id="5204190at2759"/>
<accession>A0A6G1G3J5</accession>
<feature type="domain" description="K Homology" evidence="4">
    <location>
        <begin position="182"/>
        <end position="253"/>
    </location>
</feature>
<organism evidence="5">
    <name type="scientific">Eremomyces bilateralis CBS 781.70</name>
    <dbReference type="NCBI Taxonomy" id="1392243"/>
    <lineage>
        <taxon>Eukaryota</taxon>
        <taxon>Fungi</taxon>
        <taxon>Dikarya</taxon>
        <taxon>Ascomycota</taxon>
        <taxon>Pezizomycotina</taxon>
        <taxon>Dothideomycetes</taxon>
        <taxon>Dothideomycetes incertae sedis</taxon>
        <taxon>Eremomycetales</taxon>
        <taxon>Eremomycetaceae</taxon>
        <taxon>Eremomyces</taxon>
    </lineage>
</organism>
<sequence length="570" mass="61015">MAGQPDISSILAALAAQQPSAPQGQPGQPGQPLQNPQTQQPGPSGYGLPNPGAGGYGLPPPTNTGALDLSAIKPVNSGSVSIADAIAKARGIAAEKGLAYDSGRASTGPRSYRRSRSRSRTPPRQSFRDNYNPYRDERRGGDRRDPYPRRDRSRSPPGRGRENFSPPGRSYGHRDRDDGRADDNSEVIVIDSTLVGLVIGRQGENLRRVEAETGARIQFLTGPESAGPRRQCRISGTPRQRQDATREIDRIIEESPQGGGKPREPRGEPAREMPRAQPQVSKGLPQPLREGEKSIQIMVPDRTVGLIIGRGGETIRDLQDRSACHVNILGEDKSVNGLRPVNLIGNAESAQKAQDLIMEIVDSDTRNLSQGGQPPRDTGRIGHDLQDSTGKVNETIQIPSEAVGMVIGKGGETIKEMQNSTGCKINVTQPSGADIEREIGLVGSMQAIEAAKNAIWEKVDAVREKNGGGGGGGRRSGRPPSDHFDAYSQPQQSQQQSYAQPEAGYMMPQQAQAAPAGMPSADPASDPYAAWGGIQNYYQMYYAYQAQAAQQGQLPGQTPGQDQTKPPGTA</sequence>
<dbReference type="EMBL" id="ML975157">
    <property type="protein sequence ID" value="KAF1812623.1"/>
    <property type="molecule type" value="Genomic_DNA"/>
</dbReference>
<feature type="region of interest" description="Disordered" evidence="3">
    <location>
        <begin position="219"/>
        <end position="290"/>
    </location>
</feature>
<dbReference type="RefSeq" id="XP_033534254.1">
    <property type="nucleotide sequence ID" value="XM_033681272.1"/>
</dbReference>
<evidence type="ECO:0000259" key="4">
    <source>
        <dbReference type="SMART" id="SM00322"/>
    </source>
</evidence>
<feature type="compositionally biased region" description="Low complexity" evidence="3">
    <location>
        <begin position="486"/>
        <end position="529"/>
    </location>
</feature>
<evidence type="ECO:0000313" key="5">
    <source>
        <dbReference type="EMBL" id="KAF1812623.1"/>
    </source>
</evidence>
<keyword evidence="6" id="KW-1185">Reference proteome</keyword>
<keyword evidence="1" id="KW-0677">Repeat</keyword>
<dbReference type="Pfam" id="PF00013">
    <property type="entry name" value="KH_1"/>
    <property type="match status" value="3"/>
</dbReference>
<evidence type="ECO:0000313" key="6">
    <source>
        <dbReference type="Proteomes" id="UP000504638"/>
    </source>
</evidence>
<reference evidence="7" key="3">
    <citation type="submission" date="2025-04" db="UniProtKB">
        <authorList>
            <consortium name="RefSeq"/>
        </authorList>
    </citation>
    <scope>IDENTIFICATION</scope>
    <source>
        <strain evidence="7">CBS 781.70</strain>
    </source>
</reference>
<feature type="compositionally biased region" description="Basic and acidic residues" evidence="3">
    <location>
        <begin position="172"/>
        <end position="183"/>
    </location>
</feature>
<dbReference type="PANTHER" id="PTHR10288">
    <property type="entry name" value="KH DOMAIN CONTAINING RNA BINDING PROTEIN"/>
    <property type="match status" value="1"/>
</dbReference>
<feature type="domain" description="K Homology" evidence="4">
    <location>
        <begin position="390"/>
        <end position="460"/>
    </location>
</feature>
<feature type="domain" description="K Homology" evidence="4">
    <location>
        <begin position="291"/>
        <end position="362"/>
    </location>
</feature>
<protein>
    <recommendedName>
        <fullName evidence="4">K Homology domain-containing protein</fullName>
    </recommendedName>
</protein>
<feature type="compositionally biased region" description="Basic and acidic residues" evidence="3">
    <location>
        <begin position="377"/>
        <end position="386"/>
    </location>
</feature>
<dbReference type="Gene3D" id="3.30.1370.10">
    <property type="entry name" value="K Homology domain, type 1"/>
    <property type="match status" value="3"/>
</dbReference>
<reference evidence="5 7" key="1">
    <citation type="submission" date="2020-01" db="EMBL/GenBank/DDBJ databases">
        <authorList>
            <consortium name="DOE Joint Genome Institute"/>
            <person name="Haridas S."/>
            <person name="Albert R."/>
            <person name="Binder M."/>
            <person name="Bloem J."/>
            <person name="Labutti K."/>
            <person name="Salamov A."/>
            <person name="Andreopoulos B."/>
            <person name="Baker S.E."/>
            <person name="Barry K."/>
            <person name="Bills G."/>
            <person name="Bluhm B.H."/>
            <person name="Cannon C."/>
            <person name="Castanera R."/>
            <person name="Culley D.E."/>
            <person name="Daum C."/>
            <person name="Ezra D."/>
            <person name="Gonzalez J.B."/>
            <person name="Henrissat B."/>
            <person name="Kuo A."/>
            <person name="Liang C."/>
            <person name="Lipzen A."/>
            <person name="Lutzoni F."/>
            <person name="Magnuson J."/>
            <person name="Mondo S."/>
            <person name="Nolan M."/>
            <person name="Ohm R."/>
            <person name="Pangilinan J."/>
            <person name="Park H.-J."/>
            <person name="Ramirez L."/>
            <person name="Alfaro M."/>
            <person name="Sun H."/>
            <person name="Tritt A."/>
            <person name="Yoshinaga Y."/>
            <person name="Zwiers L.-H."/>
            <person name="Turgeon B.G."/>
            <person name="Goodwin S.B."/>
            <person name="Spatafora J.W."/>
            <person name="Crous P.W."/>
            <person name="Grigoriev I.V."/>
        </authorList>
    </citation>
    <scope>NUCLEOTIDE SEQUENCE</scope>
    <source>
        <strain evidence="5 7">CBS 781.70</strain>
    </source>
</reference>
<feature type="region of interest" description="Disordered" evidence="3">
    <location>
        <begin position="463"/>
        <end position="529"/>
    </location>
</feature>
<feature type="compositionally biased region" description="Basic residues" evidence="3">
    <location>
        <begin position="111"/>
        <end position="121"/>
    </location>
</feature>
<feature type="region of interest" description="Disordered" evidence="3">
    <location>
        <begin position="94"/>
        <end position="184"/>
    </location>
</feature>
<keyword evidence="2" id="KW-0694">RNA-binding</keyword>
<dbReference type="CDD" id="cd00105">
    <property type="entry name" value="KH-I"/>
    <property type="match status" value="1"/>
</dbReference>
<dbReference type="SUPFAM" id="SSF54791">
    <property type="entry name" value="Eukaryotic type KH-domain (KH-domain type I)"/>
    <property type="match status" value="3"/>
</dbReference>